<name>A0A7S2GTA3_9STRA</name>
<reference evidence="2" key="1">
    <citation type="submission" date="2021-01" db="EMBL/GenBank/DDBJ databases">
        <authorList>
            <person name="Corre E."/>
            <person name="Pelletier E."/>
            <person name="Niang G."/>
            <person name="Scheremetjew M."/>
            <person name="Finn R."/>
            <person name="Kale V."/>
            <person name="Holt S."/>
            <person name="Cochrane G."/>
            <person name="Meng A."/>
            <person name="Brown T."/>
            <person name="Cohen L."/>
        </authorList>
    </citation>
    <scope>NUCLEOTIDE SEQUENCE</scope>
    <source>
        <strain evidence="2">CCMP1381</strain>
    </source>
</reference>
<organism evidence="2">
    <name type="scientific">Octactis speculum</name>
    <dbReference type="NCBI Taxonomy" id="3111310"/>
    <lineage>
        <taxon>Eukaryota</taxon>
        <taxon>Sar</taxon>
        <taxon>Stramenopiles</taxon>
        <taxon>Ochrophyta</taxon>
        <taxon>Dictyochophyceae</taxon>
        <taxon>Dictyochales</taxon>
        <taxon>Dictyochaceae</taxon>
        <taxon>Octactis</taxon>
    </lineage>
</organism>
<evidence type="ECO:0000256" key="1">
    <source>
        <dbReference type="SAM" id="MobiDB-lite"/>
    </source>
</evidence>
<gene>
    <name evidence="2" type="ORF">DSPE1174_LOCUS26259</name>
</gene>
<dbReference type="AlphaFoldDB" id="A0A7S2GTA3"/>
<accession>A0A7S2GTA3</accession>
<sequence length="154" mass="17798">MEGFLENGNLEETAEQTENTRVQPIRHNGNEGAEAARRQAETIMFHNNLSCWEDNVVKYFLSREEARKFAKEFLEEIRTKWYKSVDSHMQTSECASAANGWKDGCWAYEDVYSELAEGLGAFKQRCFEDDSALPLTNKKTIHWMCKGFLSLARK</sequence>
<protein>
    <submittedName>
        <fullName evidence="2">Uncharacterized protein</fullName>
    </submittedName>
</protein>
<dbReference type="EMBL" id="HBGS01050557">
    <property type="protein sequence ID" value="CAD9466583.1"/>
    <property type="molecule type" value="Transcribed_RNA"/>
</dbReference>
<proteinExistence type="predicted"/>
<evidence type="ECO:0000313" key="2">
    <source>
        <dbReference type="EMBL" id="CAD9466583.1"/>
    </source>
</evidence>
<feature type="region of interest" description="Disordered" evidence="1">
    <location>
        <begin position="1"/>
        <end position="34"/>
    </location>
</feature>